<dbReference type="STRING" id="441112.SAMN04488094_111108"/>
<dbReference type="SUPFAM" id="SSF53795">
    <property type="entry name" value="PEP carboxykinase-like"/>
    <property type="match status" value="1"/>
</dbReference>
<evidence type="ECO:0000313" key="2">
    <source>
        <dbReference type="Proteomes" id="UP000198728"/>
    </source>
</evidence>
<name>A0A1I1NBG0_9RHOB</name>
<reference evidence="1 2" key="1">
    <citation type="submission" date="2016-10" db="EMBL/GenBank/DDBJ databases">
        <authorList>
            <person name="de Groot N.N."/>
        </authorList>
    </citation>
    <scope>NUCLEOTIDE SEQUENCE [LARGE SCALE GENOMIC DNA]</scope>
    <source>
        <strain evidence="1 2">DSM 19548</strain>
    </source>
</reference>
<keyword evidence="2" id="KW-1185">Reference proteome</keyword>
<sequence length="314" mass="33931">MPQIQDLIVGTAPYREPLAGWSFGFDCDPGQIGAEVARVTHPATDFSFRRHEITAEAAHKGATEPISCWDGDVLRFVLDTWSRHVRMPDHFRHSPAALDHLVSDDIIPRILSHERIATLHMSAVRLGGAAVAFCGRSGQGKSTLAAAMMRAGHALLTDDCLTLTPLADGVIARGLSASLRVWPQTFEAMFAEDGIVSGEAGPPGKLRVDLDGDAAAEAGPLDAIYVLQPAQDSGDEIKSLRLSPAEACGHLVRNSFGIDLWSADWKAWLIGSCAEIAARVPVFTLSYPRRFDCLPKVIDHLETRHMDSLAGRAP</sequence>
<protein>
    <recommendedName>
        <fullName evidence="3">Hpr(Ser) kinase/phosphatase</fullName>
    </recommendedName>
</protein>
<gene>
    <name evidence="1" type="ORF">SAMN04488094_111108</name>
</gene>
<proteinExistence type="predicted"/>
<dbReference type="Proteomes" id="UP000198728">
    <property type="component" value="Unassembled WGS sequence"/>
</dbReference>
<accession>A0A1I1NBG0</accession>
<organism evidence="1 2">
    <name type="scientific">Tropicimonas isoalkanivorans</name>
    <dbReference type="NCBI Taxonomy" id="441112"/>
    <lineage>
        <taxon>Bacteria</taxon>
        <taxon>Pseudomonadati</taxon>
        <taxon>Pseudomonadota</taxon>
        <taxon>Alphaproteobacteria</taxon>
        <taxon>Rhodobacterales</taxon>
        <taxon>Roseobacteraceae</taxon>
        <taxon>Tropicimonas</taxon>
    </lineage>
</organism>
<evidence type="ECO:0000313" key="1">
    <source>
        <dbReference type="EMBL" id="SFC92103.1"/>
    </source>
</evidence>
<dbReference type="EMBL" id="FOLG01000011">
    <property type="protein sequence ID" value="SFC92103.1"/>
    <property type="molecule type" value="Genomic_DNA"/>
</dbReference>
<dbReference type="AlphaFoldDB" id="A0A1I1NBG0"/>
<dbReference type="Gene3D" id="3.40.50.300">
    <property type="entry name" value="P-loop containing nucleotide triphosphate hydrolases"/>
    <property type="match status" value="1"/>
</dbReference>
<evidence type="ECO:0008006" key="3">
    <source>
        <dbReference type="Google" id="ProtNLM"/>
    </source>
</evidence>
<dbReference type="InterPro" id="IPR027417">
    <property type="entry name" value="P-loop_NTPase"/>
</dbReference>